<dbReference type="InterPro" id="IPR043502">
    <property type="entry name" value="DNA/RNA_pol_sf"/>
</dbReference>
<dbReference type="InterPro" id="IPR000477">
    <property type="entry name" value="RT_dom"/>
</dbReference>
<dbReference type="SUPFAM" id="SSF56672">
    <property type="entry name" value="DNA/RNA polymerases"/>
    <property type="match status" value="1"/>
</dbReference>
<reference evidence="4" key="1">
    <citation type="submission" date="2025-08" db="UniProtKB">
        <authorList>
            <consortium name="Ensembl"/>
        </authorList>
    </citation>
    <scope>IDENTIFICATION</scope>
</reference>
<dbReference type="EC" id="3.1.26.4" evidence="2"/>
<organism evidence="4 5">
    <name type="scientific">Sinocyclocheilus anshuiensis</name>
    <dbReference type="NCBI Taxonomy" id="1608454"/>
    <lineage>
        <taxon>Eukaryota</taxon>
        <taxon>Metazoa</taxon>
        <taxon>Chordata</taxon>
        <taxon>Craniata</taxon>
        <taxon>Vertebrata</taxon>
        <taxon>Euteleostomi</taxon>
        <taxon>Actinopterygii</taxon>
        <taxon>Neopterygii</taxon>
        <taxon>Teleostei</taxon>
        <taxon>Ostariophysi</taxon>
        <taxon>Cypriniformes</taxon>
        <taxon>Cyprinidae</taxon>
        <taxon>Cyprininae</taxon>
        <taxon>Sinocyclocheilus</taxon>
    </lineage>
</organism>
<sequence>MRQYNINANLIKMIKNLYDKATSVVYFNSNIRDWFRTTVGVRQGCLLSPTLFNIFLERIMADALEDHEGTVSIGGRTITNLHFADDIVGLAGKEEELANLVERLDKISISYGMQINAEKTKLMTNNIIGFTTDIRIGGEKLDSVNSFKYLGAIVTDEGSKPEILARIAQTIAELTKLKTIWSDRNIALNSKIRLMHSLVMSIFLYACETWTLTAELESKDQHVHHLRLQPRVWSVMWPFACR</sequence>
<evidence type="ECO:0000256" key="2">
    <source>
        <dbReference type="ARBA" id="ARBA00012180"/>
    </source>
</evidence>
<dbReference type="GO" id="GO:0004523">
    <property type="term" value="F:RNA-DNA hybrid ribonuclease activity"/>
    <property type="evidence" value="ECO:0007669"/>
    <property type="project" value="UniProtKB-EC"/>
</dbReference>
<evidence type="ECO:0000256" key="1">
    <source>
        <dbReference type="ARBA" id="ARBA00010879"/>
    </source>
</evidence>
<keyword evidence="5" id="KW-1185">Reference proteome</keyword>
<dbReference type="InterPro" id="IPR043128">
    <property type="entry name" value="Rev_trsase/Diguanyl_cyclase"/>
</dbReference>
<evidence type="ECO:0000259" key="3">
    <source>
        <dbReference type="PROSITE" id="PS50878"/>
    </source>
</evidence>
<protein>
    <recommendedName>
        <fullName evidence="2">ribonuclease H</fullName>
        <ecNumber evidence="2">3.1.26.4</ecNumber>
    </recommendedName>
</protein>
<dbReference type="Pfam" id="PF00078">
    <property type="entry name" value="RVT_1"/>
    <property type="match status" value="1"/>
</dbReference>
<reference evidence="4" key="2">
    <citation type="submission" date="2025-09" db="UniProtKB">
        <authorList>
            <consortium name="Ensembl"/>
        </authorList>
    </citation>
    <scope>IDENTIFICATION</scope>
</reference>
<dbReference type="Gene3D" id="3.30.70.270">
    <property type="match status" value="1"/>
</dbReference>
<comment type="similarity">
    <text evidence="1">Belongs to the beta type-B retroviral polymerase family. HERV class-II K(HML-2) pol subfamily.</text>
</comment>
<evidence type="ECO:0000313" key="5">
    <source>
        <dbReference type="Proteomes" id="UP000472260"/>
    </source>
</evidence>
<accession>A0A671PN44</accession>
<dbReference type="PROSITE" id="PS50878">
    <property type="entry name" value="RT_POL"/>
    <property type="match status" value="1"/>
</dbReference>
<dbReference type="AlphaFoldDB" id="A0A671PN44"/>
<dbReference type="Proteomes" id="UP000472260">
    <property type="component" value="Unassembled WGS sequence"/>
</dbReference>
<evidence type="ECO:0000313" key="4">
    <source>
        <dbReference type="Ensembl" id="ENSSANP00000060439.1"/>
    </source>
</evidence>
<dbReference type="PANTHER" id="PTHR47027:SF20">
    <property type="entry name" value="REVERSE TRANSCRIPTASE-LIKE PROTEIN WITH RNA-DIRECTED DNA POLYMERASE DOMAIN"/>
    <property type="match status" value="1"/>
</dbReference>
<dbReference type="Ensembl" id="ENSSANT00000064275.1">
    <property type="protein sequence ID" value="ENSSANP00000060439.1"/>
    <property type="gene ID" value="ENSSANG00000030171.1"/>
</dbReference>
<feature type="domain" description="Reverse transcriptase" evidence="3">
    <location>
        <begin position="1"/>
        <end position="154"/>
    </location>
</feature>
<dbReference type="PANTHER" id="PTHR47027">
    <property type="entry name" value="REVERSE TRANSCRIPTASE DOMAIN-CONTAINING PROTEIN"/>
    <property type="match status" value="1"/>
</dbReference>
<name>A0A671PN44_9TELE</name>
<proteinExistence type="inferred from homology"/>